<organism evidence="11 12">
    <name type="scientific">Glonium stellatum</name>
    <dbReference type="NCBI Taxonomy" id="574774"/>
    <lineage>
        <taxon>Eukaryota</taxon>
        <taxon>Fungi</taxon>
        <taxon>Dikarya</taxon>
        <taxon>Ascomycota</taxon>
        <taxon>Pezizomycotina</taxon>
        <taxon>Dothideomycetes</taxon>
        <taxon>Pleosporomycetidae</taxon>
        <taxon>Gloniales</taxon>
        <taxon>Gloniaceae</taxon>
        <taxon>Glonium</taxon>
    </lineage>
</organism>
<dbReference type="OrthoDB" id="4756206at2759"/>
<dbReference type="GO" id="GO:0000272">
    <property type="term" value="P:polysaccharide catabolic process"/>
    <property type="evidence" value="ECO:0007669"/>
    <property type="project" value="UniProtKB-KW"/>
</dbReference>
<feature type="chain" id="PRO_5034432315" description="Endo-chitosanase" evidence="10">
    <location>
        <begin position="19"/>
        <end position="257"/>
    </location>
</feature>
<evidence type="ECO:0000256" key="8">
    <source>
        <dbReference type="ARBA" id="ARBA00023295"/>
    </source>
</evidence>
<dbReference type="AlphaFoldDB" id="A0A8E2EYH1"/>
<dbReference type="PANTHER" id="PTHR42061:SF9">
    <property type="entry name" value="ENDO-CHITOSANASE"/>
    <property type="match status" value="1"/>
</dbReference>
<keyword evidence="9 10" id="KW-0624">Polysaccharide degradation</keyword>
<name>A0A8E2EYH1_9PEZI</name>
<keyword evidence="12" id="KW-1185">Reference proteome</keyword>
<reference evidence="11 12" key="1">
    <citation type="journal article" date="2016" name="Nat. Commun.">
        <title>Ectomycorrhizal ecology is imprinted in the genome of the dominant symbiotic fungus Cenococcum geophilum.</title>
        <authorList>
            <consortium name="DOE Joint Genome Institute"/>
            <person name="Peter M."/>
            <person name="Kohler A."/>
            <person name="Ohm R.A."/>
            <person name="Kuo A."/>
            <person name="Krutzmann J."/>
            <person name="Morin E."/>
            <person name="Arend M."/>
            <person name="Barry K.W."/>
            <person name="Binder M."/>
            <person name="Choi C."/>
            <person name="Clum A."/>
            <person name="Copeland A."/>
            <person name="Grisel N."/>
            <person name="Haridas S."/>
            <person name="Kipfer T."/>
            <person name="LaButti K."/>
            <person name="Lindquist E."/>
            <person name="Lipzen A."/>
            <person name="Maire R."/>
            <person name="Meier B."/>
            <person name="Mihaltcheva S."/>
            <person name="Molinier V."/>
            <person name="Murat C."/>
            <person name="Poggeler S."/>
            <person name="Quandt C.A."/>
            <person name="Sperisen C."/>
            <person name="Tritt A."/>
            <person name="Tisserant E."/>
            <person name="Crous P.W."/>
            <person name="Henrissat B."/>
            <person name="Nehls U."/>
            <person name="Egli S."/>
            <person name="Spatafora J.W."/>
            <person name="Grigoriev I.V."/>
            <person name="Martin F.M."/>
        </authorList>
    </citation>
    <scope>NUCLEOTIDE SEQUENCE [LARGE SCALE GENOMIC DNA]</scope>
    <source>
        <strain evidence="11 12">CBS 207.34</strain>
    </source>
</reference>
<keyword evidence="4" id="KW-0964">Secreted</keyword>
<evidence type="ECO:0000256" key="5">
    <source>
        <dbReference type="ARBA" id="ARBA00022729"/>
    </source>
</evidence>
<evidence type="ECO:0000256" key="9">
    <source>
        <dbReference type="ARBA" id="ARBA00023326"/>
    </source>
</evidence>
<evidence type="ECO:0000256" key="6">
    <source>
        <dbReference type="ARBA" id="ARBA00022801"/>
    </source>
</evidence>
<dbReference type="InterPro" id="IPR009939">
    <property type="entry name" value="Chitosanase_fungal"/>
</dbReference>
<dbReference type="Pfam" id="PF07335">
    <property type="entry name" value="Glyco_hydro_75"/>
    <property type="match status" value="1"/>
</dbReference>
<protein>
    <recommendedName>
        <fullName evidence="10">Endo-chitosanase</fullName>
        <ecNumber evidence="10">3.2.1.132</ecNumber>
    </recommendedName>
</protein>
<comment type="subcellular location">
    <subcellularLocation>
        <location evidence="2 10">Secreted</location>
    </subcellularLocation>
</comment>
<comment type="similarity">
    <text evidence="3 10">Belongs to the glycosyl hydrolase 75 family.</text>
</comment>
<evidence type="ECO:0000256" key="10">
    <source>
        <dbReference type="RuleBase" id="RU361208"/>
    </source>
</evidence>
<dbReference type="GO" id="GO:0016977">
    <property type="term" value="F:chitosanase activity"/>
    <property type="evidence" value="ECO:0007669"/>
    <property type="project" value="UniProtKB-EC"/>
</dbReference>
<comment type="function">
    <text evidence="10">Chitosanase catalyzing the endo-type cleavage of chitosan, the deacylated form of chitin. Chitosanase may be crucial in the degradation of the deacetylated portion of chitin in the fungal cell wall.</text>
</comment>
<evidence type="ECO:0000256" key="2">
    <source>
        <dbReference type="ARBA" id="ARBA00004613"/>
    </source>
</evidence>
<keyword evidence="5 10" id="KW-0732">Signal</keyword>
<evidence type="ECO:0000256" key="4">
    <source>
        <dbReference type="ARBA" id="ARBA00022525"/>
    </source>
</evidence>
<keyword evidence="7" id="KW-0119">Carbohydrate metabolism</keyword>
<accession>A0A8E2EYH1</accession>
<dbReference type="Proteomes" id="UP000250140">
    <property type="component" value="Unassembled WGS sequence"/>
</dbReference>
<evidence type="ECO:0000313" key="12">
    <source>
        <dbReference type="Proteomes" id="UP000250140"/>
    </source>
</evidence>
<proteinExistence type="inferred from homology"/>
<comment type="catalytic activity">
    <reaction evidence="1 10">
        <text>Endohydrolysis of beta-(1-&gt;4)-linkages between D-glucosamine residues in a partly acetylated chitosan.</text>
        <dbReference type="EC" id="3.2.1.132"/>
    </reaction>
</comment>
<feature type="signal peptide" evidence="10">
    <location>
        <begin position="1"/>
        <end position="18"/>
    </location>
</feature>
<dbReference type="EMBL" id="KV749939">
    <property type="protein sequence ID" value="OCL06990.1"/>
    <property type="molecule type" value="Genomic_DNA"/>
</dbReference>
<evidence type="ECO:0000256" key="3">
    <source>
        <dbReference type="ARBA" id="ARBA00007799"/>
    </source>
</evidence>
<keyword evidence="6 10" id="KW-0378">Hydrolase</keyword>
<gene>
    <name evidence="11" type="ORF">AOQ84DRAFT_440474</name>
</gene>
<sequence>MSRLPFFVLATAALRVLARDIPNNVADFYNANIAGTCANPLSDAFTDGETSTADIFYCSDPTSGVVYLKGPDGTYADMDIDCDGLNASAGLCSNDPTGQSQTAFQTQVQAFGIDDLDAHVHPYVVLGNEGATPAFDPGSAGVLPLSVVAVVCNNQLIYGIWGDTNGDVSTGEASLALGQLCFGDDAVSGDNGYTGHDILYIAFPGDAAVPGSSADWTAATKEDFESSIEALGDSLVAGLGAGGQRAVRGVRRGRGRN</sequence>
<evidence type="ECO:0000313" key="11">
    <source>
        <dbReference type="EMBL" id="OCL06990.1"/>
    </source>
</evidence>
<dbReference type="PANTHER" id="PTHR42061">
    <property type="entry name" value="ENDO-CHITOSANASE"/>
    <property type="match status" value="1"/>
</dbReference>
<dbReference type="EC" id="3.2.1.132" evidence="10"/>
<keyword evidence="8 10" id="KW-0326">Glycosidase</keyword>
<evidence type="ECO:0000256" key="1">
    <source>
        <dbReference type="ARBA" id="ARBA00000405"/>
    </source>
</evidence>
<evidence type="ECO:0000256" key="7">
    <source>
        <dbReference type="ARBA" id="ARBA00023277"/>
    </source>
</evidence>
<dbReference type="GO" id="GO:0005576">
    <property type="term" value="C:extracellular region"/>
    <property type="evidence" value="ECO:0007669"/>
    <property type="project" value="UniProtKB-SubCell"/>
</dbReference>